<feature type="transmembrane region" description="Helical" evidence="1">
    <location>
        <begin position="472"/>
        <end position="492"/>
    </location>
</feature>
<organism evidence="2 3">
    <name type="scientific">Anaerolinea thermophila (strain DSM 14523 / JCM 11388 / NBRC 100420 / UNI-1)</name>
    <dbReference type="NCBI Taxonomy" id="926569"/>
    <lineage>
        <taxon>Bacteria</taxon>
        <taxon>Bacillati</taxon>
        <taxon>Chloroflexota</taxon>
        <taxon>Anaerolineae</taxon>
        <taxon>Anaerolineales</taxon>
        <taxon>Anaerolineaceae</taxon>
        <taxon>Anaerolinea</taxon>
    </lineage>
</organism>
<accession>E8MYB7</accession>
<feature type="transmembrane region" description="Helical" evidence="1">
    <location>
        <begin position="309"/>
        <end position="327"/>
    </location>
</feature>
<keyword evidence="1" id="KW-0812">Transmembrane</keyword>
<evidence type="ECO:0000313" key="2">
    <source>
        <dbReference type="EMBL" id="BAJ62062.1"/>
    </source>
</evidence>
<feature type="transmembrane region" description="Helical" evidence="1">
    <location>
        <begin position="334"/>
        <end position="356"/>
    </location>
</feature>
<dbReference type="AlphaFoldDB" id="E8MYB7"/>
<reference evidence="2 3" key="1">
    <citation type="submission" date="2010-12" db="EMBL/GenBank/DDBJ databases">
        <title>Whole genome sequence of Anaerolinea thermophila UNI-1.</title>
        <authorList>
            <person name="Narita-Yamada S."/>
            <person name="Kishi E."/>
            <person name="Watanabe Y."/>
            <person name="Takasaki K."/>
            <person name="Ankai A."/>
            <person name="Oguchi A."/>
            <person name="Fukui S."/>
            <person name="Takahashi M."/>
            <person name="Yashiro I."/>
            <person name="Hosoyama A."/>
            <person name="Sekiguchi Y."/>
            <person name="Hanada S."/>
            <person name="Fujita N."/>
        </authorList>
    </citation>
    <scope>NUCLEOTIDE SEQUENCE [LARGE SCALE GENOMIC DNA]</scope>
    <source>
        <strain evidence="3">DSM 14523 / JCM 11388 / NBRC 100420 / UNI-1</strain>
    </source>
</reference>
<dbReference type="HOGENOM" id="CLU_511585_0_0_0"/>
<feature type="transmembrane region" description="Helical" evidence="1">
    <location>
        <begin position="285"/>
        <end position="303"/>
    </location>
</feature>
<feature type="transmembrane region" description="Helical" evidence="1">
    <location>
        <begin position="368"/>
        <end position="386"/>
    </location>
</feature>
<dbReference type="KEGG" id="atm:ANT_00280"/>
<evidence type="ECO:0000313" key="3">
    <source>
        <dbReference type="Proteomes" id="UP000008922"/>
    </source>
</evidence>
<feature type="transmembrane region" description="Helical" evidence="1">
    <location>
        <begin position="156"/>
        <end position="179"/>
    </location>
</feature>
<evidence type="ECO:0000256" key="1">
    <source>
        <dbReference type="SAM" id="Phobius"/>
    </source>
</evidence>
<dbReference type="OrthoDB" id="157824at2"/>
<name>E8MYB7_ANATU</name>
<keyword evidence="3" id="KW-1185">Reference proteome</keyword>
<feature type="transmembrane region" description="Helical" evidence="1">
    <location>
        <begin position="431"/>
        <end position="451"/>
    </location>
</feature>
<feature type="transmembrane region" description="Helical" evidence="1">
    <location>
        <begin position="109"/>
        <end position="135"/>
    </location>
</feature>
<dbReference type="EMBL" id="AP012029">
    <property type="protein sequence ID" value="BAJ62062.1"/>
    <property type="molecule type" value="Genomic_DNA"/>
</dbReference>
<sequence>MLALIPPAVLLLGALTILILRRTRPGVGYAWLTGVLSALLASAFLLFLRWRLPQQVVVQNWLPLSQFTDSPILGLDSISWLYAMSLGVLALGTLLTASARLQRDVSPTAWAGILSILAVAMLAVYAANLLSLVLTWTLMDLMELVILQANSRERRLGVQTVTAFAVRVSGSFLALTAILMARGQNLPPTFASLAPREALFLLIASGLRLGVLPLHLTAVQGSVARRGLGTALRMASAASVLPVLARLPAGAVPAAWQGGLLALSALAVLYGASAWLAAPDALSARPFWLIATAGMAVACVLHGQPLASLAWGVLLILPGAVFFLYSASQPGTVVFPLIALAGMAGLPFTPLAAGWSGILPRTFSPLEWAFLFPLPLLMLGALRFSLMEGENLRQMERWIQVVYPLGLMVLILGYFLVGVLGLALFPTRESLIGGGVTLALFALGFGLFNLARRRFSGLIESEALRRSVAQAGAFLADLFGLMWLYRFIGWLYQRVAGVFDLFTSLLEGSGGMLWVFVLLALFISLIRAEVAR</sequence>
<dbReference type="STRING" id="926569.ANT_00280"/>
<dbReference type="InParanoid" id="E8MYB7"/>
<keyword evidence="1" id="KW-1133">Transmembrane helix</keyword>
<dbReference type="RefSeq" id="WP_013558460.1">
    <property type="nucleotide sequence ID" value="NC_014960.1"/>
</dbReference>
<feature type="transmembrane region" description="Helical" evidence="1">
    <location>
        <begin position="255"/>
        <end position="278"/>
    </location>
</feature>
<protein>
    <submittedName>
        <fullName evidence="2">Hypothetical membrane protein</fullName>
    </submittedName>
</protein>
<proteinExistence type="predicted"/>
<keyword evidence="1" id="KW-0472">Membrane</keyword>
<feature type="transmembrane region" description="Helical" evidence="1">
    <location>
        <begin position="512"/>
        <end position="530"/>
    </location>
</feature>
<feature type="transmembrane region" description="Helical" evidence="1">
    <location>
        <begin position="80"/>
        <end position="97"/>
    </location>
</feature>
<gene>
    <name evidence="2" type="ordered locus">ANT_00280</name>
</gene>
<feature type="transmembrane region" description="Helical" evidence="1">
    <location>
        <begin position="199"/>
        <end position="219"/>
    </location>
</feature>
<feature type="transmembrane region" description="Helical" evidence="1">
    <location>
        <begin position="26"/>
        <end position="48"/>
    </location>
</feature>
<feature type="transmembrane region" description="Helical" evidence="1">
    <location>
        <begin position="398"/>
        <end position="425"/>
    </location>
</feature>
<dbReference type="Proteomes" id="UP000008922">
    <property type="component" value="Chromosome"/>
</dbReference>